<evidence type="ECO:0000259" key="3">
    <source>
        <dbReference type="Pfam" id="PF13559"/>
    </source>
</evidence>
<feature type="region of interest" description="Disordered" evidence="1">
    <location>
        <begin position="441"/>
        <end position="472"/>
    </location>
</feature>
<proteinExistence type="predicted"/>
<sequence>MRGAHLLLAGLAALCIVLLAAQAASPLLWTAADAAATVAERDLSVAAKMNADKAESVMPLMQDILSQSGTIVLSVKVKDWESAQRDLERYAEMTQSMSNLVVSLDLSETDVQDFSSRSRENVEALRTLVNGTQRFEEIKELQIEYRNKDDPGKLYSIIYEGEALRDELSQAYTSYAGQKEQVADIGRKYERDTTAYEESVDGYKEIVEEVAEVQVREVSASAPVLPPPAISIFLTPEEARYGETVQVRGLLATGEDGAGVDLYVDSRLSANATTADGRYEFVYTIGRLRTGTHLVYVQSGRSVSDLAQFSVLSSPSEITLAAKANVTAGLAACTGRLTAPGRGVPGAEVAIFVDGNATAWARTAANGAYEIEVPLEPGHYAIKAVFAGEGFPLEPAESQELEVTIIDPFGLIKTALTALAAVSVGLIAGFAYLRRSRRKAPEVQPPAAEEEEAPVEEEEEIQKPPEPTGPLSPLDEAALLWERFALAAGRRFAIRNPRSKTPREVAAALAETPVADAAGAFARLYERVRYAGIACGEDEVGELRALYQAVAGG</sequence>
<evidence type="ECO:0000313" key="4">
    <source>
        <dbReference type="EMBL" id="NVO66841.1"/>
    </source>
</evidence>
<dbReference type="AlphaFoldDB" id="A0A7K4HNK3"/>
<keyword evidence="2" id="KW-0812">Transmembrane</keyword>
<keyword evidence="2" id="KW-1133">Transmembrane helix</keyword>
<name>A0A7K4HNK3_9EURY</name>
<dbReference type="Proteomes" id="UP000570823">
    <property type="component" value="Unassembled WGS sequence"/>
</dbReference>
<feature type="transmembrane region" description="Helical" evidence="2">
    <location>
        <begin position="415"/>
        <end position="433"/>
    </location>
</feature>
<dbReference type="Pfam" id="PF13559">
    <property type="entry name" value="DUF4129"/>
    <property type="match status" value="1"/>
</dbReference>
<organism evidence="4 5">
    <name type="scientific">Methanofollis tationis</name>
    <dbReference type="NCBI Taxonomy" id="81417"/>
    <lineage>
        <taxon>Archaea</taxon>
        <taxon>Methanobacteriati</taxon>
        <taxon>Methanobacteriota</taxon>
        <taxon>Stenosarchaea group</taxon>
        <taxon>Methanomicrobia</taxon>
        <taxon>Methanomicrobiales</taxon>
        <taxon>Methanomicrobiaceae</taxon>
        <taxon>Methanofollis</taxon>
    </lineage>
</organism>
<evidence type="ECO:0000256" key="2">
    <source>
        <dbReference type="SAM" id="Phobius"/>
    </source>
</evidence>
<dbReference type="EMBL" id="JABXWR010000001">
    <property type="protein sequence ID" value="NVO66841.1"/>
    <property type="molecule type" value="Genomic_DNA"/>
</dbReference>
<keyword evidence="2" id="KW-0472">Membrane</keyword>
<evidence type="ECO:0000256" key="1">
    <source>
        <dbReference type="SAM" id="MobiDB-lite"/>
    </source>
</evidence>
<dbReference type="InterPro" id="IPR025403">
    <property type="entry name" value="TgpA-like_C"/>
</dbReference>
<dbReference type="RefSeq" id="WP_176788497.1">
    <property type="nucleotide sequence ID" value="NZ_JABXWR010000001.1"/>
</dbReference>
<gene>
    <name evidence="4" type="ORF">HWN36_05855</name>
</gene>
<accession>A0A7K4HNK3</accession>
<dbReference type="OrthoDB" id="112129at2157"/>
<feature type="compositionally biased region" description="Acidic residues" evidence="1">
    <location>
        <begin position="448"/>
        <end position="460"/>
    </location>
</feature>
<reference evidence="4 5" key="1">
    <citation type="submission" date="2020-06" db="EMBL/GenBank/DDBJ databases">
        <title>Methanofollis fontis sp. nov., a methanogen isolated from marine sediments near a cold seep at Four-Way Closure Ridge offshore southwestern Taiwan.</title>
        <authorList>
            <person name="Chen S.-C."/>
            <person name="Teng N.-H."/>
            <person name="Lin Y.-S."/>
            <person name="Lai M.-C."/>
            <person name="Chen H.-H."/>
            <person name="Wang C.-C."/>
        </authorList>
    </citation>
    <scope>NUCLEOTIDE SEQUENCE [LARGE SCALE GENOMIC DNA]</scope>
    <source>
        <strain evidence="4 5">DSM 2702</strain>
    </source>
</reference>
<feature type="domain" description="Protein-glutamine gamma-glutamyltransferase-like C-terminal" evidence="3">
    <location>
        <begin position="480"/>
        <end position="548"/>
    </location>
</feature>
<comment type="caution">
    <text evidence="4">The sequence shown here is derived from an EMBL/GenBank/DDBJ whole genome shotgun (WGS) entry which is preliminary data.</text>
</comment>
<protein>
    <submittedName>
        <fullName evidence="4">DUF4129 domain-containing protein</fullName>
    </submittedName>
</protein>
<keyword evidence="5" id="KW-1185">Reference proteome</keyword>
<evidence type="ECO:0000313" key="5">
    <source>
        <dbReference type="Proteomes" id="UP000570823"/>
    </source>
</evidence>